<comment type="caution">
    <text evidence="5">The sequence shown here is derived from an EMBL/GenBank/DDBJ whole genome shotgun (WGS) entry which is preliminary data.</text>
</comment>
<evidence type="ECO:0000256" key="3">
    <source>
        <dbReference type="SAM" id="MobiDB-lite"/>
    </source>
</evidence>
<feature type="compositionally biased region" description="Low complexity" evidence="3">
    <location>
        <begin position="102"/>
        <end position="130"/>
    </location>
</feature>
<dbReference type="GeneID" id="40313327"/>
<dbReference type="RefSeq" id="XP_029217211.1">
    <property type="nucleotide sequence ID" value="XM_029366751.1"/>
</dbReference>
<dbReference type="PANTHER" id="PTHR20982">
    <property type="entry name" value="RIBOSOME RECYCLING FACTOR"/>
    <property type="match status" value="1"/>
</dbReference>
<dbReference type="PANTHER" id="PTHR20982:SF3">
    <property type="entry name" value="MITOCHONDRIAL RIBOSOME RECYCLING FACTOR PSEUDO 1"/>
    <property type="match status" value="1"/>
</dbReference>
<dbReference type="InterPro" id="IPR002661">
    <property type="entry name" value="Ribosome_recyc_fac"/>
</dbReference>
<dbReference type="OrthoDB" id="407355at2759"/>
<dbReference type="Proteomes" id="UP000224006">
    <property type="component" value="Chromosome VIII"/>
</dbReference>
<feature type="compositionally biased region" description="Basic and acidic residues" evidence="3">
    <location>
        <begin position="132"/>
        <end position="157"/>
    </location>
</feature>
<evidence type="ECO:0000256" key="1">
    <source>
        <dbReference type="ARBA" id="ARBA00005912"/>
    </source>
</evidence>
<dbReference type="InterPro" id="IPR023584">
    <property type="entry name" value="Ribosome_recyc_fac_dom"/>
</dbReference>
<dbReference type="GO" id="GO:0006412">
    <property type="term" value="P:translation"/>
    <property type="evidence" value="ECO:0007669"/>
    <property type="project" value="UniProtKB-KW"/>
</dbReference>
<feature type="domain" description="Ribosome recycling factor" evidence="4">
    <location>
        <begin position="185"/>
        <end position="368"/>
    </location>
</feature>
<dbReference type="AlphaFoldDB" id="A0A2A9MCU9"/>
<dbReference type="STRING" id="94643.A0A2A9MCU9"/>
<dbReference type="GO" id="GO:0043023">
    <property type="term" value="F:ribosomal large subunit binding"/>
    <property type="evidence" value="ECO:0007669"/>
    <property type="project" value="TreeGrafter"/>
</dbReference>
<evidence type="ECO:0000313" key="6">
    <source>
        <dbReference type="Proteomes" id="UP000224006"/>
    </source>
</evidence>
<name>A0A2A9MCU9_BESBE</name>
<accession>A0A2A9MCU9</accession>
<gene>
    <name evidence="5" type="ORF">BESB_084010</name>
</gene>
<reference evidence="5 6" key="1">
    <citation type="submission" date="2017-09" db="EMBL/GenBank/DDBJ databases">
        <title>Genome sequencing of Besnoitia besnoiti strain Bb-Ger1.</title>
        <authorList>
            <person name="Schares G."/>
            <person name="Venepally P."/>
            <person name="Lorenzi H.A."/>
        </authorList>
    </citation>
    <scope>NUCLEOTIDE SEQUENCE [LARGE SCALE GENOMIC DNA]</scope>
    <source>
        <strain evidence="5 6">Bb-Ger1</strain>
    </source>
</reference>
<comment type="similarity">
    <text evidence="1">Belongs to the RRF family.</text>
</comment>
<organism evidence="5 6">
    <name type="scientific">Besnoitia besnoiti</name>
    <name type="common">Apicomplexan protozoan</name>
    <dbReference type="NCBI Taxonomy" id="94643"/>
    <lineage>
        <taxon>Eukaryota</taxon>
        <taxon>Sar</taxon>
        <taxon>Alveolata</taxon>
        <taxon>Apicomplexa</taxon>
        <taxon>Conoidasida</taxon>
        <taxon>Coccidia</taxon>
        <taxon>Eucoccidiorida</taxon>
        <taxon>Eimeriorina</taxon>
        <taxon>Sarcocystidae</taxon>
        <taxon>Besnoitia</taxon>
    </lineage>
</organism>
<dbReference type="EMBL" id="NWUJ01000009">
    <property type="protein sequence ID" value="PFH33202.1"/>
    <property type="molecule type" value="Genomic_DNA"/>
</dbReference>
<dbReference type="SUPFAM" id="SSF55194">
    <property type="entry name" value="Ribosome recycling factor, RRF"/>
    <property type="match status" value="1"/>
</dbReference>
<dbReference type="KEGG" id="bbes:BESB_084010"/>
<dbReference type="InterPro" id="IPR036191">
    <property type="entry name" value="RRF_sf"/>
</dbReference>
<evidence type="ECO:0000256" key="2">
    <source>
        <dbReference type="ARBA" id="ARBA00022917"/>
    </source>
</evidence>
<feature type="region of interest" description="Disordered" evidence="3">
    <location>
        <begin position="102"/>
        <end position="157"/>
    </location>
</feature>
<sequence length="371" mass="39341">MAARPSCSASPFRSLLPSPSLLSSTVSLCIFAPRHGLAAAFVPSHVSSACTALSAGSFVSPSLLSPYSSAASRLSASPLGARPPSLPPLSLQLSRGFRYAPASSLSPPRLRPSALSSPASLSSSSLLSRRQGGGDREKRGKKAEKDKRRDAEAERPEKFADWTEDAFLSRAAEGLQSAAERVKVRLAQLRPEPASVPSLEKIIVHVTTPSASGVGAAAAVSAPVRSIVSLRHVSSSTLALRPLDGYQHALAAIEKALSSSSLGVSVSMRRAEGAGAKSGNSTEIFVEFPPLTQERRLQLVNEARAEAEEGRVSLRRFRRDLVEELRAVKKAGGIGEDRIAKLQDRVQQATEKKIAEIDGALTSKEKQLQLK</sequence>
<keyword evidence="2" id="KW-0648">Protein biosynthesis</keyword>
<proteinExistence type="inferred from homology"/>
<dbReference type="Gene3D" id="3.30.1360.40">
    <property type="match status" value="1"/>
</dbReference>
<dbReference type="Pfam" id="PF01765">
    <property type="entry name" value="RRF"/>
    <property type="match status" value="1"/>
</dbReference>
<dbReference type="VEuPathDB" id="ToxoDB:BESB_084010"/>
<evidence type="ECO:0000313" key="5">
    <source>
        <dbReference type="EMBL" id="PFH33202.1"/>
    </source>
</evidence>
<keyword evidence="6" id="KW-1185">Reference proteome</keyword>
<evidence type="ECO:0000259" key="4">
    <source>
        <dbReference type="Pfam" id="PF01765"/>
    </source>
</evidence>
<dbReference type="Gene3D" id="1.10.132.20">
    <property type="entry name" value="Ribosome-recycling factor"/>
    <property type="match status" value="1"/>
</dbReference>
<protein>
    <submittedName>
        <fullName evidence="5">Ribosome recycling factor protein</fullName>
    </submittedName>
</protein>